<organism evidence="7 8">
    <name type="scientific">Thermodesulforhabdus norvegica</name>
    <dbReference type="NCBI Taxonomy" id="39841"/>
    <lineage>
        <taxon>Bacteria</taxon>
        <taxon>Pseudomonadati</taxon>
        <taxon>Thermodesulfobacteriota</taxon>
        <taxon>Syntrophobacteria</taxon>
        <taxon>Syntrophobacterales</taxon>
        <taxon>Thermodesulforhabdaceae</taxon>
        <taxon>Thermodesulforhabdus</taxon>
    </lineage>
</organism>
<gene>
    <name evidence="5" type="primary">ubiX</name>
    <name evidence="7" type="ORF">SAMN05660836_01876</name>
</gene>
<protein>
    <recommendedName>
        <fullName evidence="5">Flavin prenyltransferase UbiX</fullName>
        <ecNumber evidence="5">2.5.1.129</ecNumber>
    </recommendedName>
</protein>
<feature type="binding site" evidence="5">
    <location>
        <position position="124"/>
    </location>
    <ligand>
        <name>FMN</name>
        <dbReference type="ChEBI" id="CHEBI:58210"/>
    </ligand>
</feature>
<dbReference type="RefSeq" id="WP_245735334.1">
    <property type="nucleotide sequence ID" value="NZ_FOUU01000006.1"/>
</dbReference>
<feature type="binding site" evidence="5">
    <location>
        <position position="170"/>
    </location>
    <ligand>
        <name>dimethylallyl phosphate</name>
        <dbReference type="ChEBI" id="CHEBI:88052"/>
    </ligand>
</feature>
<dbReference type="AlphaFoldDB" id="A0A1I4UME5"/>
<dbReference type="Gene3D" id="3.40.50.1950">
    <property type="entry name" value="Flavin prenyltransferase-like"/>
    <property type="match status" value="1"/>
</dbReference>
<dbReference type="GO" id="GO:0106141">
    <property type="term" value="F:flavin prenyltransferase activity"/>
    <property type="evidence" value="ECO:0007669"/>
    <property type="project" value="UniProtKB-EC"/>
</dbReference>
<evidence type="ECO:0000256" key="5">
    <source>
        <dbReference type="HAMAP-Rule" id="MF_01984"/>
    </source>
</evidence>
<comment type="catalytic activity">
    <reaction evidence="5">
        <text>dimethylallyl phosphate + FMNH2 = prenylated FMNH2 + phosphate</text>
        <dbReference type="Rhea" id="RHEA:37743"/>
        <dbReference type="ChEBI" id="CHEBI:43474"/>
        <dbReference type="ChEBI" id="CHEBI:57618"/>
        <dbReference type="ChEBI" id="CHEBI:87467"/>
        <dbReference type="ChEBI" id="CHEBI:88052"/>
        <dbReference type="EC" id="2.5.1.129"/>
    </reaction>
</comment>
<keyword evidence="4 5" id="KW-0808">Transferase</keyword>
<feature type="binding site" evidence="5">
    <location>
        <position position="38"/>
    </location>
    <ligand>
        <name>FMN</name>
        <dbReference type="ChEBI" id="CHEBI:58210"/>
    </ligand>
</feature>
<evidence type="ECO:0000256" key="2">
    <source>
        <dbReference type="ARBA" id="ARBA00022630"/>
    </source>
</evidence>
<dbReference type="NCBIfam" id="NF004685">
    <property type="entry name" value="PRK06029.1"/>
    <property type="match status" value="1"/>
</dbReference>
<keyword evidence="2 5" id="KW-0285">Flavoprotein</keyword>
<feature type="binding site" evidence="5">
    <location>
        <begin position="89"/>
        <end position="92"/>
    </location>
    <ligand>
        <name>FMN</name>
        <dbReference type="ChEBI" id="CHEBI:58210"/>
    </ligand>
</feature>
<evidence type="ECO:0000313" key="7">
    <source>
        <dbReference type="EMBL" id="SFM90081.1"/>
    </source>
</evidence>
<evidence type="ECO:0000313" key="8">
    <source>
        <dbReference type="Proteomes" id="UP000199611"/>
    </source>
</evidence>
<keyword evidence="3 5" id="KW-0288">FMN</keyword>
<feature type="binding site" evidence="5">
    <location>
        <begin position="11"/>
        <end position="13"/>
    </location>
    <ligand>
        <name>FMN</name>
        <dbReference type="ChEBI" id="CHEBI:58210"/>
    </ligand>
</feature>
<dbReference type="STRING" id="39841.SAMN05660836_01876"/>
<dbReference type="NCBIfam" id="TIGR00421">
    <property type="entry name" value="ubiX_pad"/>
    <property type="match status" value="1"/>
</dbReference>
<evidence type="ECO:0000256" key="1">
    <source>
        <dbReference type="ARBA" id="ARBA00022602"/>
    </source>
</evidence>
<dbReference type="SUPFAM" id="SSF52507">
    <property type="entry name" value="Homo-oligomeric flavin-containing Cys decarboxylases, HFCD"/>
    <property type="match status" value="1"/>
</dbReference>
<keyword evidence="1 5" id="KW-0637">Prenyltransferase</keyword>
<dbReference type="EMBL" id="FOUU01000006">
    <property type="protein sequence ID" value="SFM90081.1"/>
    <property type="molecule type" value="Genomic_DNA"/>
</dbReference>
<accession>A0A1I4UME5</accession>
<dbReference type="Proteomes" id="UP000199611">
    <property type="component" value="Unassembled WGS sequence"/>
</dbReference>
<dbReference type="EC" id="2.5.1.129" evidence="5"/>
<dbReference type="Pfam" id="PF02441">
    <property type="entry name" value="Flavoprotein"/>
    <property type="match status" value="1"/>
</dbReference>
<reference evidence="7 8" key="1">
    <citation type="submission" date="2016-10" db="EMBL/GenBank/DDBJ databases">
        <authorList>
            <person name="de Groot N.N."/>
        </authorList>
    </citation>
    <scope>NUCLEOTIDE SEQUENCE [LARGE SCALE GENOMIC DNA]</scope>
    <source>
        <strain evidence="7 8">DSM 9990</strain>
    </source>
</reference>
<evidence type="ECO:0000256" key="4">
    <source>
        <dbReference type="ARBA" id="ARBA00022679"/>
    </source>
</evidence>
<proteinExistence type="inferred from homology"/>
<name>A0A1I4UME5_9BACT</name>
<feature type="domain" description="Flavoprotein" evidence="6">
    <location>
        <begin position="4"/>
        <end position="174"/>
    </location>
</feature>
<dbReference type="InterPro" id="IPR003382">
    <property type="entry name" value="Flavoprotein"/>
</dbReference>
<dbReference type="InterPro" id="IPR004507">
    <property type="entry name" value="UbiX-like"/>
</dbReference>
<feature type="binding site" evidence="5">
    <location>
        <position position="154"/>
    </location>
    <ligand>
        <name>dimethylallyl phosphate</name>
        <dbReference type="ChEBI" id="CHEBI:88052"/>
    </ligand>
</feature>
<dbReference type="HAMAP" id="MF_01984">
    <property type="entry name" value="ubiX_pad"/>
    <property type="match status" value="1"/>
</dbReference>
<comment type="caution">
    <text evidence="5">Lacks conserved residue(s) required for the propagation of feature annotation.</text>
</comment>
<evidence type="ECO:0000259" key="6">
    <source>
        <dbReference type="Pfam" id="PF02441"/>
    </source>
</evidence>
<comment type="similarity">
    <text evidence="5">Belongs to the UbiX/PAD1 family.</text>
</comment>
<keyword evidence="8" id="KW-1185">Reference proteome</keyword>
<evidence type="ECO:0000256" key="3">
    <source>
        <dbReference type="ARBA" id="ARBA00022643"/>
    </source>
</evidence>
<dbReference type="InterPro" id="IPR036551">
    <property type="entry name" value="Flavin_trans-like"/>
</dbReference>
<comment type="function">
    <text evidence="5">Flavin prenyltransferase that catalyzes the synthesis of the prenylated FMN cofactor (prenyl-FMN) for 4-hydroxy-3-polyprenylbenzoic acid decarboxylase UbiD. The prenyltransferase is metal-independent and links a dimethylallyl moiety from dimethylallyl monophosphate (DMAP) to the flavin N5 and C6 atoms of FMN.</text>
</comment>
<sequence>MSREIIVGITGASGAVYARRLIEELASYRDVVLHVIASSAGRYVYEFEIGEDISKDLPDGVRFYQAGDFTAPFVSGSHRFNAMVVVPCTMATMAAIASGTGRNIIHRTADVCLKERRLLILVPRETPLNMVHIENMLKCARMGAVILPAMPAFYHKPESLNDLVDFIVARIMEHLGIQNDLIKPWPSVISDPS</sequence>